<evidence type="ECO:0000259" key="4">
    <source>
        <dbReference type="SMART" id="SM00322"/>
    </source>
</evidence>
<dbReference type="Pfam" id="PF00013">
    <property type="entry name" value="KH_1"/>
    <property type="match status" value="1"/>
</dbReference>
<evidence type="ECO:0000256" key="2">
    <source>
        <dbReference type="SAM" id="MobiDB-lite"/>
    </source>
</evidence>
<feature type="compositionally biased region" description="Low complexity" evidence="2">
    <location>
        <begin position="47"/>
        <end position="57"/>
    </location>
</feature>
<protein>
    <recommendedName>
        <fullName evidence="4">K Homology domain-containing protein</fullName>
    </recommendedName>
</protein>
<feature type="domain" description="K Homology" evidence="4">
    <location>
        <begin position="102"/>
        <end position="174"/>
    </location>
</feature>
<evidence type="ECO:0000313" key="6">
    <source>
        <dbReference type="Proteomes" id="UP000784294"/>
    </source>
</evidence>
<reference evidence="5" key="1">
    <citation type="submission" date="2018-11" db="EMBL/GenBank/DDBJ databases">
        <authorList>
            <consortium name="Pathogen Informatics"/>
        </authorList>
    </citation>
    <scope>NUCLEOTIDE SEQUENCE</scope>
</reference>
<dbReference type="InterPro" id="IPR004087">
    <property type="entry name" value="KH_dom"/>
</dbReference>
<comment type="caution">
    <text evidence="5">The sequence shown here is derived from an EMBL/GenBank/DDBJ whole genome shotgun (WGS) entry which is preliminary data.</text>
</comment>
<sequence length="199" mass="22158">MANIKEITMPLPPPLLARLCDRTKLPLLRSIREQCSDVDFRFPHVTSGSSFSPSTSGEGARGAVSGAPHNPAPSHVIISGPPDALEKAERLLADMNAKVAEMCEECVLNADPKYHGFLIGRQGTNIAKFRDSHRVHLIFPERGETDPKLASEIRIIGQKAEVTRAKAEMEVMIKQLVRLFKMFTPRFILFFLLSIRILN</sequence>
<dbReference type="Gene3D" id="3.30.1370.10">
    <property type="entry name" value="K Homology domain, type 1"/>
    <property type="match status" value="1"/>
</dbReference>
<feature type="region of interest" description="Disordered" evidence="2">
    <location>
        <begin position="47"/>
        <end position="80"/>
    </location>
</feature>
<evidence type="ECO:0000256" key="1">
    <source>
        <dbReference type="PROSITE-ProRule" id="PRU00117"/>
    </source>
</evidence>
<dbReference type="InterPro" id="IPR036612">
    <property type="entry name" value="KH_dom_type_1_sf"/>
</dbReference>
<dbReference type="AlphaFoldDB" id="A0A3S5BAB3"/>
<dbReference type="SUPFAM" id="SSF54791">
    <property type="entry name" value="Eukaryotic type KH-domain (KH-domain type I)"/>
    <property type="match status" value="1"/>
</dbReference>
<keyword evidence="3" id="KW-1133">Transmembrane helix</keyword>
<dbReference type="OrthoDB" id="10027144at2759"/>
<evidence type="ECO:0000256" key="3">
    <source>
        <dbReference type="SAM" id="Phobius"/>
    </source>
</evidence>
<name>A0A3S5BAB3_9PLAT</name>
<keyword evidence="6" id="KW-1185">Reference proteome</keyword>
<accession>A0A3S5BAB3</accession>
<dbReference type="Proteomes" id="UP000784294">
    <property type="component" value="Unassembled WGS sequence"/>
</dbReference>
<dbReference type="EMBL" id="CAAALY010257899">
    <property type="protein sequence ID" value="VEL38424.1"/>
    <property type="molecule type" value="Genomic_DNA"/>
</dbReference>
<organism evidence="5 6">
    <name type="scientific">Protopolystoma xenopodis</name>
    <dbReference type="NCBI Taxonomy" id="117903"/>
    <lineage>
        <taxon>Eukaryota</taxon>
        <taxon>Metazoa</taxon>
        <taxon>Spiralia</taxon>
        <taxon>Lophotrochozoa</taxon>
        <taxon>Platyhelminthes</taxon>
        <taxon>Monogenea</taxon>
        <taxon>Polyopisthocotylea</taxon>
        <taxon>Polystomatidea</taxon>
        <taxon>Polystomatidae</taxon>
        <taxon>Protopolystoma</taxon>
    </lineage>
</organism>
<dbReference type="InterPro" id="IPR004088">
    <property type="entry name" value="KH_dom_type_1"/>
</dbReference>
<feature type="transmembrane region" description="Helical" evidence="3">
    <location>
        <begin position="179"/>
        <end position="198"/>
    </location>
</feature>
<dbReference type="GO" id="GO:0003723">
    <property type="term" value="F:RNA binding"/>
    <property type="evidence" value="ECO:0007669"/>
    <property type="project" value="UniProtKB-UniRule"/>
</dbReference>
<keyword evidence="1" id="KW-0694">RNA-binding</keyword>
<dbReference type="SMART" id="SM00322">
    <property type="entry name" value="KH"/>
    <property type="match status" value="1"/>
</dbReference>
<keyword evidence="3" id="KW-0472">Membrane</keyword>
<proteinExistence type="predicted"/>
<gene>
    <name evidence="5" type="ORF">PXEA_LOCUS31864</name>
</gene>
<keyword evidence="3" id="KW-0812">Transmembrane</keyword>
<evidence type="ECO:0000313" key="5">
    <source>
        <dbReference type="EMBL" id="VEL38424.1"/>
    </source>
</evidence>
<dbReference type="PROSITE" id="PS50084">
    <property type="entry name" value="KH_TYPE_1"/>
    <property type="match status" value="1"/>
</dbReference>